<dbReference type="GO" id="GO:0005762">
    <property type="term" value="C:mitochondrial large ribosomal subunit"/>
    <property type="evidence" value="ECO:0007669"/>
    <property type="project" value="InterPro"/>
</dbReference>
<organism evidence="2 3">
    <name type="scientific">Apiospora kogelbergensis</name>
    <dbReference type="NCBI Taxonomy" id="1337665"/>
    <lineage>
        <taxon>Eukaryota</taxon>
        <taxon>Fungi</taxon>
        <taxon>Dikarya</taxon>
        <taxon>Ascomycota</taxon>
        <taxon>Pezizomycotina</taxon>
        <taxon>Sordariomycetes</taxon>
        <taxon>Xylariomycetidae</taxon>
        <taxon>Amphisphaeriales</taxon>
        <taxon>Apiosporaceae</taxon>
        <taxon>Apiospora</taxon>
    </lineage>
</organism>
<protein>
    <submittedName>
        <fullName evidence="2">60s ribosomal protein l25</fullName>
    </submittedName>
</protein>
<dbReference type="AlphaFoldDB" id="A0AAW0QWF6"/>
<dbReference type="InterPro" id="IPR037507">
    <property type="entry name" value="Ribosomal_mL59"/>
</dbReference>
<keyword evidence="2" id="KW-0689">Ribosomal protein</keyword>
<dbReference type="GO" id="GO:0003735">
    <property type="term" value="F:structural constituent of ribosome"/>
    <property type="evidence" value="ECO:0007669"/>
    <property type="project" value="InterPro"/>
</dbReference>
<dbReference type="EMBL" id="JAQQWP010000006">
    <property type="protein sequence ID" value="KAK8114716.1"/>
    <property type="molecule type" value="Genomic_DNA"/>
</dbReference>
<dbReference type="PANTHER" id="PTHR28041:SF1">
    <property type="entry name" value="LARGE RIBOSOMAL SUBUNIT PROTEIN ML59"/>
    <property type="match status" value="1"/>
</dbReference>
<proteinExistence type="predicted"/>
<evidence type="ECO:0000313" key="2">
    <source>
        <dbReference type="EMBL" id="KAK8114716.1"/>
    </source>
</evidence>
<name>A0AAW0QWF6_9PEZI</name>
<reference evidence="2 3" key="1">
    <citation type="submission" date="2023-01" db="EMBL/GenBank/DDBJ databases">
        <title>Analysis of 21 Apiospora genomes using comparative genomics revels a genus with tremendous synthesis potential of carbohydrate active enzymes and secondary metabolites.</title>
        <authorList>
            <person name="Sorensen T."/>
        </authorList>
    </citation>
    <scope>NUCLEOTIDE SEQUENCE [LARGE SCALE GENOMIC DNA]</scope>
    <source>
        <strain evidence="2 3">CBS 117206</strain>
    </source>
</reference>
<feature type="domain" description="Large ribosomal subunit protein mL59" evidence="1">
    <location>
        <begin position="17"/>
        <end position="149"/>
    </location>
</feature>
<accession>A0AAW0QWF6</accession>
<sequence length="160" mass="18462">MAAATSRYVELAKQLHPRLQRFFAKYPPTQILPKTTAENTIKDGATANPFLPHKHPVTGRWQDPEFSLRRQAELVKLARSAGVEELMPFTHKGTEERIRKRVEEGLQVKGTGVGQKVKGHLHERMLATKMEKRRTAMLGMPRLVREWRKTGTRGWKKFPR</sequence>
<keyword evidence="3" id="KW-1185">Reference proteome</keyword>
<dbReference type="Proteomes" id="UP001392437">
    <property type="component" value="Unassembled WGS sequence"/>
</dbReference>
<dbReference type="Pfam" id="PF18126">
    <property type="entry name" value="Mitoc_mL59"/>
    <property type="match status" value="1"/>
</dbReference>
<keyword evidence="2" id="KW-0687">Ribonucleoprotein</keyword>
<evidence type="ECO:0000313" key="3">
    <source>
        <dbReference type="Proteomes" id="UP001392437"/>
    </source>
</evidence>
<dbReference type="PANTHER" id="PTHR28041">
    <property type="entry name" value="54S RIBOSOMAL PROTEIN L25, MITOCHONDRIAL"/>
    <property type="match status" value="1"/>
</dbReference>
<comment type="caution">
    <text evidence="2">The sequence shown here is derived from an EMBL/GenBank/DDBJ whole genome shotgun (WGS) entry which is preliminary data.</text>
</comment>
<dbReference type="InterPro" id="IPR040922">
    <property type="entry name" value="Ribosomal_mL59_dom"/>
</dbReference>
<evidence type="ECO:0000259" key="1">
    <source>
        <dbReference type="Pfam" id="PF18126"/>
    </source>
</evidence>
<gene>
    <name evidence="2" type="ORF">PG999_006785</name>
</gene>